<dbReference type="EMBL" id="AP023098">
    <property type="protein sequence ID" value="BCE83544.1"/>
    <property type="molecule type" value="Genomic_DNA"/>
</dbReference>
<dbReference type="Pfam" id="PF00196">
    <property type="entry name" value="GerE"/>
    <property type="match status" value="1"/>
</dbReference>
<dbReference type="Gene3D" id="1.10.10.10">
    <property type="entry name" value="Winged helix-like DNA-binding domain superfamily/Winged helix DNA-binding domain"/>
    <property type="match status" value="1"/>
</dbReference>
<feature type="domain" description="HTH luxR-type" evidence="3">
    <location>
        <begin position="4"/>
        <end position="70"/>
    </location>
</feature>
<dbReference type="AlphaFoldDB" id="A0A809YIS2"/>
<dbReference type="PRINTS" id="PR00038">
    <property type="entry name" value="HTHLUXR"/>
</dbReference>
<evidence type="ECO:0000259" key="3">
    <source>
        <dbReference type="PROSITE" id="PS50043"/>
    </source>
</evidence>
<protein>
    <submittedName>
        <fullName evidence="5">Helix-turn-helix transcriptional regulator</fullName>
    </submittedName>
</protein>
<feature type="region of interest" description="Disordered" evidence="2">
    <location>
        <begin position="74"/>
        <end position="131"/>
    </location>
</feature>
<dbReference type="GO" id="GO:0003677">
    <property type="term" value="F:DNA binding"/>
    <property type="evidence" value="ECO:0007669"/>
    <property type="project" value="UniProtKB-KW"/>
</dbReference>
<organism evidence="5">
    <name type="scientific">Bradyrhizobium diazoefficiens</name>
    <dbReference type="NCBI Taxonomy" id="1355477"/>
    <lineage>
        <taxon>Bacteria</taxon>
        <taxon>Pseudomonadati</taxon>
        <taxon>Pseudomonadota</taxon>
        <taxon>Alphaproteobacteria</taxon>
        <taxon>Hyphomicrobiales</taxon>
        <taxon>Nitrobacteraceae</taxon>
        <taxon>Bradyrhizobium</taxon>
    </lineage>
</organism>
<proteinExistence type="predicted"/>
<evidence type="ECO:0000313" key="6">
    <source>
        <dbReference type="EMBL" id="BCE83544.1"/>
    </source>
</evidence>
<dbReference type="GO" id="GO:0006355">
    <property type="term" value="P:regulation of DNA-templated transcription"/>
    <property type="evidence" value="ECO:0007669"/>
    <property type="project" value="InterPro"/>
</dbReference>
<dbReference type="SMART" id="SM00421">
    <property type="entry name" value="HTH_LUXR"/>
    <property type="match status" value="1"/>
</dbReference>
<gene>
    <name evidence="4" type="ORF">XF2B_55810</name>
    <name evidence="5" type="ORF">XF3B_56270</name>
    <name evidence="6" type="ORF">XF9B_49650</name>
</gene>
<dbReference type="PANTHER" id="PTHR43214">
    <property type="entry name" value="TWO-COMPONENT RESPONSE REGULATOR"/>
    <property type="match status" value="1"/>
</dbReference>
<dbReference type="SUPFAM" id="SSF46894">
    <property type="entry name" value="C-terminal effector domain of the bipartite response regulators"/>
    <property type="match status" value="1"/>
</dbReference>
<dbReference type="InterPro" id="IPR036388">
    <property type="entry name" value="WH-like_DNA-bd_sf"/>
</dbReference>
<accession>A0A809YIS2</accession>
<dbReference type="EMBL" id="AP023092">
    <property type="protein sequence ID" value="BCE31812.1"/>
    <property type="molecule type" value="Genomic_DNA"/>
</dbReference>
<dbReference type="InterPro" id="IPR016032">
    <property type="entry name" value="Sig_transdc_resp-reg_C-effctor"/>
</dbReference>
<dbReference type="InterPro" id="IPR000792">
    <property type="entry name" value="Tscrpt_reg_LuxR_C"/>
</dbReference>
<dbReference type="RefSeq" id="WP_244651769.1">
    <property type="nucleotide sequence ID" value="NZ_AP022639.1"/>
</dbReference>
<dbReference type="CDD" id="cd06170">
    <property type="entry name" value="LuxR_C_like"/>
    <property type="match status" value="1"/>
</dbReference>
<dbReference type="EMBL" id="AP023093">
    <property type="protein sequence ID" value="BCE40596.1"/>
    <property type="molecule type" value="Genomic_DNA"/>
</dbReference>
<reference evidence="4" key="1">
    <citation type="submission" date="2020-05" db="EMBL/GenBank/DDBJ databases">
        <title>Complete genome sequence of Bradyrhizobium diazoefficiens XF2 isolated from soybean nodule.</title>
        <authorList>
            <person name="Noda R."/>
            <person name="Kakizaki K."/>
            <person name="Minamisawa K."/>
        </authorList>
    </citation>
    <scope>NUCLEOTIDE SEQUENCE</scope>
    <source>
        <strain evidence="4">XF2</strain>
    </source>
</reference>
<evidence type="ECO:0000256" key="1">
    <source>
        <dbReference type="ARBA" id="ARBA00023125"/>
    </source>
</evidence>
<name>A0A809YIS2_9BRAD</name>
<dbReference type="PROSITE" id="PS50043">
    <property type="entry name" value="HTH_LUXR_2"/>
    <property type="match status" value="1"/>
</dbReference>
<evidence type="ECO:0000313" key="5">
    <source>
        <dbReference type="EMBL" id="BCE40596.1"/>
    </source>
</evidence>
<keyword evidence="1" id="KW-0238">DNA-binding</keyword>
<evidence type="ECO:0000256" key="2">
    <source>
        <dbReference type="SAM" id="MobiDB-lite"/>
    </source>
</evidence>
<feature type="compositionally biased region" description="Polar residues" evidence="2">
    <location>
        <begin position="94"/>
        <end position="105"/>
    </location>
</feature>
<reference evidence="6" key="3">
    <citation type="submission" date="2020-05" db="EMBL/GenBank/DDBJ databases">
        <title>Complete genome sequence of Bradyrhizobium diazoefficiens XF9 isolated from soybean nodule.</title>
        <authorList>
            <person name="Noda R."/>
            <person name="Kakizaki K."/>
            <person name="Minamisawa K."/>
        </authorList>
    </citation>
    <scope>NUCLEOTIDE SEQUENCE</scope>
    <source>
        <strain evidence="6">XF9</strain>
    </source>
</reference>
<evidence type="ECO:0000313" key="4">
    <source>
        <dbReference type="EMBL" id="BCE31812.1"/>
    </source>
</evidence>
<reference evidence="5" key="2">
    <citation type="submission" date="2020-05" db="EMBL/GenBank/DDBJ databases">
        <title>Complete genome sequence of Bradyrhizobium diazoefficiens XF3 isolated from soybean nodule.</title>
        <authorList>
            <person name="Noda R."/>
            <person name="Kakizaki K."/>
            <person name="Minamisawa K."/>
        </authorList>
    </citation>
    <scope>NUCLEOTIDE SEQUENCE</scope>
    <source>
        <strain evidence="5">XF3</strain>
    </source>
</reference>
<sequence length="131" mass="14565">MSPDPKDSITPTPRERELMMLIARGMQNKNIAYELKISENTVRAHIGNIMRKYRLQNRTQIAIIYALKTAPLSLRRDRTRSGADPASVKPAQALAQTPRVTTAPESPSRPQPLVHPVGQDTQDRGQATGIK</sequence>
<dbReference type="InterPro" id="IPR039420">
    <property type="entry name" value="WalR-like"/>
</dbReference>
<dbReference type="PROSITE" id="PS00622">
    <property type="entry name" value="HTH_LUXR_1"/>
    <property type="match status" value="1"/>
</dbReference>